<reference evidence="4 5" key="1">
    <citation type="journal article" date="2023" name="BMC Biol.">
        <title>The compact genome of the sponge Oopsacas minuta (Hexactinellida) is lacking key metazoan core genes.</title>
        <authorList>
            <person name="Santini S."/>
            <person name="Schenkelaars Q."/>
            <person name="Jourda C."/>
            <person name="Duchesne M."/>
            <person name="Belahbib H."/>
            <person name="Rocher C."/>
            <person name="Selva M."/>
            <person name="Riesgo A."/>
            <person name="Vervoort M."/>
            <person name="Leys S.P."/>
            <person name="Kodjabachian L."/>
            <person name="Le Bivic A."/>
            <person name="Borchiellini C."/>
            <person name="Claverie J.M."/>
            <person name="Renard E."/>
        </authorList>
    </citation>
    <scope>NUCLEOTIDE SEQUENCE [LARGE SCALE GENOMIC DNA]</scope>
    <source>
        <strain evidence="4">SPO-2</strain>
    </source>
</reference>
<dbReference type="InterPro" id="IPR011333">
    <property type="entry name" value="SKP1/BTB/POZ_sf"/>
</dbReference>
<accession>A0AAV7JAW6</accession>
<dbReference type="Pfam" id="PF00651">
    <property type="entry name" value="BTB"/>
    <property type="match status" value="1"/>
</dbReference>
<dbReference type="InterPro" id="IPR000626">
    <property type="entry name" value="Ubiquitin-like_dom"/>
</dbReference>
<feature type="region of interest" description="Disordered" evidence="1">
    <location>
        <begin position="172"/>
        <end position="195"/>
    </location>
</feature>
<dbReference type="InterPro" id="IPR011015">
    <property type="entry name" value="LEM/LEM-like_dom_sf"/>
</dbReference>
<gene>
    <name evidence="4" type="ORF">LOD99_13093</name>
</gene>
<dbReference type="CDD" id="cd18186">
    <property type="entry name" value="BTB_POZ_ZBTB_KLHL-like"/>
    <property type="match status" value="1"/>
</dbReference>
<dbReference type="CDD" id="cd12934">
    <property type="entry name" value="LEM"/>
    <property type="match status" value="1"/>
</dbReference>
<evidence type="ECO:0000256" key="1">
    <source>
        <dbReference type="SAM" id="MobiDB-lite"/>
    </source>
</evidence>
<feature type="domain" description="LEM" evidence="3">
    <location>
        <begin position="8"/>
        <end position="53"/>
    </location>
</feature>
<feature type="region of interest" description="Disordered" evidence="1">
    <location>
        <begin position="52"/>
        <end position="160"/>
    </location>
</feature>
<evidence type="ECO:0000313" key="5">
    <source>
        <dbReference type="Proteomes" id="UP001165289"/>
    </source>
</evidence>
<dbReference type="InterPro" id="IPR003887">
    <property type="entry name" value="LEM_dom"/>
</dbReference>
<feature type="compositionally biased region" description="Polar residues" evidence="1">
    <location>
        <begin position="88"/>
        <end position="106"/>
    </location>
</feature>
<dbReference type="InterPro" id="IPR029071">
    <property type="entry name" value="Ubiquitin-like_domsf"/>
</dbReference>
<dbReference type="EMBL" id="JAKMXF010000365">
    <property type="protein sequence ID" value="KAI6645834.1"/>
    <property type="molecule type" value="Genomic_DNA"/>
</dbReference>
<dbReference type="SUPFAM" id="SSF54236">
    <property type="entry name" value="Ubiquitin-like"/>
    <property type="match status" value="1"/>
</dbReference>
<dbReference type="SUPFAM" id="SSF54695">
    <property type="entry name" value="POZ domain"/>
    <property type="match status" value="1"/>
</dbReference>
<dbReference type="Proteomes" id="UP001165289">
    <property type="component" value="Unassembled WGS sequence"/>
</dbReference>
<dbReference type="InterPro" id="IPR051481">
    <property type="entry name" value="BTB-POZ/Galectin-3-binding"/>
</dbReference>
<dbReference type="SUPFAM" id="SSF63451">
    <property type="entry name" value="LEM domain"/>
    <property type="match status" value="1"/>
</dbReference>
<comment type="caution">
    <text evidence="4">The sequence shown here is derived from an EMBL/GenBank/DDBJ whole genome shotgun (WGS) entry which is preliminary data.</text>
</comment>
<dbReference type="Pfam" id="PF03020">
    <property type="entry name" value="LEM"/>
    <property type="match status" value="1"/>
</dbReference>
<dbReference type="Gene3D" id="1.10.720.40">
    <property type="match status" value="1"/>
</dbReference>
<evidence type="ECO:0000259" key="2">
    <source>
        <dbReference type="PROSITE" id="PS50053"/>
    </source>
</evidence>
<dbReference type="PANTHER" id="PTHR24410">
    <property type="entry name" value="HL07962P-RELATED"/>
    <property type="match status" value="1"/>
</dbReference>
<protein>
    <submittedName>
        <fullName evidence="4">Polyubiquitin-B isoform X3</fullName>
    </submittedName>
</protein>
<dbReference type="InterPro" id="IPR000210">
    <property type="entry name" value="BTB/POZ_dom"/>
</dbReference>
<dbReference type="PANTHER" id="PTHR24410:SF23">
    <property type="entry name" value="BTB DOMAIN-CONTAINING PROTEIN-RELATED"/>
    <property type="match status" value="1"/>
</dbReference>
<feature type="compositionally biased region" description="Low complexity" evidence="1">
    <location>
        <begin position="172"/>
        <end position="186"/>
    </location>
</feature>
<dbReference type="AlphaFoldDB" id="A0AAV7JAW6"/>
<dbReference type="Pfam" id="PF00240">
    <property type="entry name" value="ubiquitin"/>
    <property type="match status" value="1"/>
</dbReference>
<feature type="compositionally biased region" description="Polar residues" evidence="1">
    <location>
        <begin position="145"/>
        <end position="154"/>
    </location>
</feature>
<proteinExistence type="predicted"/>
<name>A0AAV7JAW6_9METZ</name>
<dbReference type="SMART" id="SM00540">
    <property type="entry name" value="LEM"/>
    <property type="match status" value="1"/>
</dbReference>
<evidence type="ECO:0000259" key="3">
    <source>
        <dbReference type="PROSITE" id="PS50954"/>
    </source>
</evidence>
<evidence type="ECO:0000313" key="4">
    <source>
        <dbReference type="EMBL" id="KAI6645834.1"/>
    </source>
</evidence>
<dbReference type="PROSITE" id="PS50053">
    <property type="entry name" value="UBIQUITIN_2"/>
    <property type="match status" value="1"/>
</dbReference>
<dbReference type="PROSITE" id="PS50954">
    <property type="entry name" value="LEM"/>
    <property type="match status" value="1"/>
</dbReference>
<feature type="domain" description="Ubiquitin-like" evidence="2">
    <location>
        <begin position="270"/>
        <end position="345"/>
    </location>
</feature>
<keyword evidence="5" id="KW-1185">Reference proteome</keyword>
<dbReference type="Gene3D" id="3.30.710.10">
    <property type="entry name" value="Potassium Channel Kv1.1, Chain A"/>
    <property type="match status" value="1"/>
</dbReference>
<feature type="compositionally biased region" description="Polar residues" evidence="1">
    <location>
        <begin position="53"/>
        <end position="62"/>
    </location>
</feature>
<organism evidence="4 5">
    <name type="scientific">Oopsacas minuta</name>
    <dbReference type="NCBI Taxonomy" id="111878"/>
    <lineage>
        <taxon>Eukaryota</taxon>
        <taxon>Metazoa</taxon>
        <taxon>Porifera</taxon>
        <taxon>Hexactinellida</taxon>
        <taxon>Hexasterophora</taxon>
        <taxon>Lyssacinosida</taxon>
        <taxon>Leucopsacidae</taxon>
        <taxon>Oopsacas</taxon>
    </lineage>
</organism>
<feature type="compositionally biased region" description="Polar residues" evidence="1">
    <location>
        <begin position="70"/>
        <end position="80"/>
    </location>
</feature>
<sequence length="531" mass="58921">MSTEVYDSLNIESLSDARLGECLKSYGYPSLGPITSSTRGVYMRKLLTLVGRSGSNNLNGPFTTPIPIANNHTKSPSTGRSRGKRVKSTTSSETSFGSPQNQQNGNEDPRTKISKIESPSSSRKIENSIPFPRSKSYSPRLGDHTSGSAPNSSPDLFFSGSLEGCQDENSLYNRSCGSSSSSSRSDQSLDSRMNRGTDISIPGYSMYVSSADQQRGLVRDLLYTLNNPKFVGSDVCFQTSHGDRLFASRAVLAARCPSMVPYLYSTEVAVPLKVMTLTGQMCVVWARPSDLIANVKYRIFFQQGIHMKAQRLVYDQKEMLDHMSLSSFGIYVASTIHLLISSDAAPTNDIPDVEQSLQTQEEAPVPAIPCLVSQSSLPLGMKSPLNSFKQEMIRDAMSSLRDSADGEKEESLPFHVEHVVYLPGVDHGCAQSFLRYLYSDTIDLNLSQVVQIATLAHTFSIHHLKNQSLEYLRQSINENHIIDILHEAERFGCEEITEICHQYAKKNNIQIEERMNHSMVTENLSRMHLTQ</sequence>
<dbReference type="SMART" id="SM00213">
    <property type="entry name" value="UBQ"/>
    <property type="match status" value="1"/>
</dbReference>
<dbReference type="Gene3D" id="3.10.20.90">
    <property type="entry name" value="Phosphatidylinositol 3-kinase Catalytic Subunit, Chain A, domain 1"/>
    <property type="match status" value="1"/>
</dbReference>